<reference evidence="2 3" key="1">
    <citation type="submission" date="2023-03" db="EMBL/GenBank/DDBJ databases">
        <title>Genome insight into feeding habits of ladybird beetles.</title>
        <authorList>
            <person name="Li H.-S."/>
            <person name="Huang Y.-H."/>
            <person name="Pang H."/>
        </authorList>
    </citation>
    <scope>NUCLEOTIDE SEQUENCE [LARGE SCALE GENOMIC DNA]</scope>
    <source>
        <strain evidence="2">SYSU_2023b</strain>
        <tissue evidence="2">Whole body</tissue>
    </source>
</reference>
<protein>
    <recommendedName>
        <fullName evidence="4">Gag-like protein</fullName>
    </recommendedName>
</protein>
<gene>
    <name evidence="2" type="ORF">WA026_002208</name>
</gene>
<name>A0AAW1TQP9_9CUCU</name>
<accession>A0AAW1TQP9</accession>
<dbReference type="Proteomes" id="UP001431783">
    <property type="component" value="Unassembled WGS sequence"/>
</dbReference>
<feature type="compositionally biased region" description="Low complexity" evidence="1">
    <location>
        <begin position="44"/>
        <end position="56"/>
    </location>
</feature>
<keyword evidence="3" id="KW-1185">Reference proteome</keyword>
<evidence type="ECO:0000313" key="2">
    <source>
        <dbReference type="EMBL" id="KAK9873851.1"/>
    </source>
</evidence>
<feature type="region of interest" description="Disordered" evidence="1">
    <location>
        <begin position="41"/>
        <end position="84"/>
    </location>
</feature>
<sequence>MNSSAEPPDKGGGITSKVIREAFNTLLETDFDNMDTSNFPLDASSVNSQSTPSVSSLHARDNRRTSVSKSNSTNSSVPKENSISNNIFQLPSSNSLRERISARYDLTDVGPFIVYVESKNRNIGNLHAMSIGKMIHRSDNSIANSILSLEKNGKNRIKISFRSYLGANKFLMSKFLIDNNLEAYIPSFLIRRQGVIRSIDLDITDEELKTHIEPLTGSVFKILEVRRLTKKIVKDDGSLDFVPTTSILITFKGQSLPDRIVIFSCVREVFPYVQRVVQCKKCLRFGHVDNLCRSNPRCVKCGGPHVLDKCESDTPVCVNCKGNHLSNDSKSCPSFETQRKIKQKMAVNNMAYREAVESIKNSFSITTASTVGPVITNTSPPKNDKHFPPLKIQKRRQPVDLSSSELKRKHLEIIKPFPFTGENGGCLKKKSIGFSYCPQTEGTDVSSLINIIFHVVKNILKDFSGSDLTNFENGSNVDFIENKIRELLNGS</sequence>
<organism evidence="2 3">
    <name type="scientific">Henosepilachna vigintioctopunctata</name>
    <dbReference type="NCBI Taxonomy" id="420089"/>
    <lineage>
        <taxon>Eukaryota</taxon>
        <taxon>Metazoa</taxon>
        <taxon>Ecdysozoa</taxon>
        <taxon>Arthropoda</taxon>
        <taxon>Hexapoda</taxon>
        <taxon>Insecta</taxon>
        <taxon>Pterygota</taxon>
        <taxon>Neoptera</taxon>
        <taxon>Endopterygota</taxon>
        <taxon>Coleoptera</taxon>
        <taxon>Polyphaga</taxon>
        <taxon>Cucujiformia</taxon>
        <taxon>Coccinelloidea</taxon>
        <taxon>Coccinellidae</taxon>
        <taxon>Epilachninae</taxon>
        <taxon>Epilachnini</taxon>
        <taxon>Henosepilachna</taxon>
    </lineage>
</organism>
<comment type="caution">
    <text evidence="2">The sequence shown here is derived from an EMBL/GenBank/DDBJ whole genome shotgun (WGS) entry which is preliminary data.</text>
</comment>
<dbReference type="EMBL" id="JARQZJ010000031">
    <property type="protein sequence ID" value="KAK9873851.1"/>
    <property type="molecule type" value="Genomic_DNA"/>
</dbReference>
<evidence type="ECO:0008006" key="4">
    <source>
        <dbReference type="Google" id="ProtNLM"/>
    </source>
</evidence>
<evidence type="ECO:0000256" key="1">
    <source>
        <dbReference type="SAM" id="MobiDB-lite"/>
    </source>
</evidence>
<feature type="compositionally biased region" description="Low complexity" evidence="1">
    <location>
        <begin position="65"/>
        <end position="79"/>
    </location>
</feature>
<dbReference type="AlphaFoldDB" id="A0AAW1TQP9"/>
<proteinExistence type="predicted"/>
<evidence type="ECO:0000313" key="3">
    <source>
        <dbReference type="Proteomes" id="UP001431783"/>
    </source>
</evidence>